<dbReference type="Gramene" id="PRQ59388">
    <property type="protein sequence ID" value="PRQ59388"/>
    <property type="gene ID" value="RchiOBHm_Chr1g0369651"/>
</dbReference>
<protein>
    <submittedName>
        <fullName evidence="1">Uncharacterized protein</fullName>
    </submittedName>
</protein>
<accession>A0A2P6SL19</accession>
<name>A0A2P6SL19_ROSCH</name>
<dbReference type="EMBL" id="PDCK01000039">
    <property type="protein sequence ID" value="PRQ59388.1"/>
    <property type="molecule type" value="Genomic_DNA"/>
</dbReference>
<evidence type="ECO:0000313" key="2">
    <source>
        <dbReference type="Proteomes" id="UP000238479"/>
    </source>
</evidence>
<reference evidence="1 2" key="1">
    <citation type="journal article" date="2018" name="Nat. Genet.">
        <title>The Rosa genome provides new insights in the design of modern roses.</title>
        <authorList>
            <person name="Bendahmane M."/>
        </authorList>
    </citation>
    <scope>NUCLEOTIDE SEQUENCE [LARGE SCALE GENOMIC DNA]</scope>
    <source>
        <strain evidence="2">cv. Old Blush</strain>
    </source>
</reference>
<gene>
    <name evidence="1" type="ORF">RchiOBHm_Chr1g0369651</name>
</gene>
<organism evidence="1 2">
    <name type="scientific">Rosa chinensis</name>
    <name type="common">China rose</name>
    <dbReference type="NCBI Taxonomy" id="74649"/>
    <lineage>
        <taxon>Eukaryota</taxon>
        <taxon>Viridiplantae</taxon>
        <taxon>Streptophyta</taxon>
        <taxon>Embryophyta</taxon>
        <taxon>Tracheophyta</taxon>
        <taxon>Spermatophyta</taxon>
        <taxon>Magnoliopsida</taxon>
        <taxon>eudicotyledons</taxon>
        <taxon>Gunneridae</taxon>
        <taxon>Pentapetalae</taxon>
        <taxon>rosids</taxon>
        <taxon>fabids</taxon>
        <taxon>Rosales</taxon>
        <taxon>Rosaceae</taxon>
        <taxon>Rosoideae</taxon>
        <taxon>Rosoideae incertae sedis</taxon>
        <taxon>Rosa</taxon>
    </lineage>
</organism>
<dbReference type="Proteomes" id="UP000238479">
    <property type="component" value="Chromosome 1"/>
</dbReference>
<sequence>MHGARRKNQSLKGFEFLADFRLFRRLRPLPVTIEVLLEPPSMTAVLQFLGSVQRLEARIDIC</sequence>
<comment type="caution">
    <text evidence="1">The sequence shown here is derived from an EMBL/GenBank/DDBJ whole genome shotgun (WGS) entry which is preliminary data.</text>
</comment>
<evidence type="ECO:0000313" key="1">
    <source>
        <dbReference type="EMBL" id="PRQ59388.1"/>
    </source>
</evidence>
<proteinExistence type="predicted"/>
<keyword evidence="2" id="KW-1185">Reference proteome</keyword>
<dbReference type="AlphaFoldDB" id="A0A2P6SL19"/>